<reference evidence="2 3" key="1">
    <citation type="submission" date="2019-06" db="EMBL/GenBank/DDBJ databases">
        <title>Sequencing the genomes of 1000 actinobacteria strains.</title>
        <authorList>
            <person name="Klenk H.-P."/>
        </authorList>
    </citation>
    <scope>NUCLEOTIDE SEQUENCE [LARGE SCALE GENOMIC DNA]</scope>
    <source>
        <strain evidence="2 3">DSM 44826</strain>
    </source>
</reference>
<sequence>MPAFQPPDAGTGTNHTEETAVQPTIGRVVHYQLTQQDANTINRRRAARATRERITLDELGNRAEAGQTLPAAVVRTSPVGCNLQVLLDGSDTHWATSRREGNTPGTWSWPPRA</sequence>
<proteinExistence type="predicted"/>
<dbReference type="AlphaFoldDB" id="A0A561UKQ8"/>
<evidence type="ECO:0000256" key="1">
    <source>
        <dbReference type="SAM" id="MobiDB-lite"/>
    </source>
</evidence>
<protein>
    <submittedName>
        <fullName evidence="2">Uncharacterized protein</fullName>
    </submittedName>
</protein>
<dbReference type="Proteomes" id="UP000317940">
    <property type="component" value="Unassembled WGS sequence"/>
</dbReference>
<keyword evidence="3" id="KW-1185">Reference proteome</keyword>
<feature type="compositionally biased region" description="Polar residues" evidence="1">
    <location>
        <begin position="11"/>
        <end position="21"/>
    </location>
</feature>
<comment type="caution">
    <text evidence="2">The sequence shown here is derived from an EMBL/GenBank/DDBJ whole genome shotgun (WGS) entry which is preliminary data.</text>
</comment>
<dbReference type="RefSeq" id="WP_246213595.1">
    <property type="nucleotide sequence ID" value="NZ_BAAAMZ010000021.1"/>
</dbReference>
<feature type="region of interest" description="Disordered" evidence="1">
    <location>
        <begin position="1"/>
        <end position="21"/>
    </location>
</feature>
<feature type="region of interest" description="Disordered" evidence="1">
    <location>
        <begin position="93"/>
        <end position="113"/>
    </location>
</feature>
<organism evidence="2 3">
    <name type="scientific">Kitasatospora viridis</name>
    <dbReference type="NCBI Taxonomy" id="281105"/>
    <lineage>
        <taxon>Bacteria</taxon>
        <taxon>Bacillati</taxon>
        <taxon>Actinomycetota</taxon>
        <taxon>Actinomycetes</taxon>
        <taxon>Kitasatosporales</taxon>
        <taxon>Streptomycetaceae</taxon>
        <taxon>Kitasatospora</taxon>
    </lineage>
</organism>
<name>A0A561UKQ8_9ACTN</name>
<evidence type="ECO:0000313" key="2">
    <source>
        <dbReference type="EMBL" id="TWF99926.1"/>
    </source>
</evidence>
<evidence type="ECO:0000313" key="3">
    <source>
        <dbReference type="Proteomes" id="UP000317940"/>
    </source>
</evidence>
<gene>
    <name evidence="2" type="ORF">FHX73_113786</name>
</gene>
<dbReference type="EMBL" id="VIWT01000001">
    <property type="protein sequence ID" value="TWF99926.1"/>
    <property type="molecule type" value="Genomic_DNA"/>
</dbReference>
<accession>A0A561UKQ8</accession>